<dbReference type="PANTHER" id="PTHR31293">
    <property type="entry name" value="RNI-LIKE SUPERFAMILY PROTEIN"/>
    <property type="match status" value="1"/>
</dbReference>
<dbReference type="Pfam" id="PF24758">
    <property type="entry name" value="LRR_At5g56370"/>
    <property type="match status" value="1"/>
</dbReference>
<evidence type="ECO:0000256" key="1">
    <source>
        <dbReference type="SAM" id="MobiDB-lite"/>
    </source>
</evidence>
<accession>A0AAP0RZG8</accession>
<protein>
    <recommendedName>
        <fullName evidence="2">F-box domain-containing protein</fullName>
    </recommendedName>
</protein>
<comment type="caution">
    <text evidence="3">The sequence shown here is derived from an EMBL/GenBank/DDBJ whole genome shotgun (WGS) entry which is preliminary data.</text>
</comment>
<dbReference type="Gene3D" id="1.20.1280.50">
    <property type="match status" value="1"/>
</dbReference>
<sequence>MEEMSYDYPHSDGSVEQKSYNSSEDGSYVSSENERQQRKRRKTKETLKQDQISAMPDSILLHILSFVPTKEAVKTGTLSRRWLNLWTFVPNLHFTCISFHSHDISKFVTVVDQTLTLHKGCGLKKFTVNFEYENSFASHVDSWVRFATRANVEELCLDLYGLRDPSVNEDHYALPQDLYTNSSITKLSVSFCDIVLRGSIGWKSLKSLSIRFTRLSEDVIQKILVGSPVLEFLDLDGFIGFNRLDIGSVSLRKLVVRDYWDLTREGVYSSLEISAPNLQSLSILGRMCRKKFRLMNIQSLVECNLKFGLEVYYEDSDNDFAVHRKSVKRTS</sequence>
<dbReference type="Proteomes" id="UP001415857">
    <property type="component" value="Unassembled WGS sequence"/>
</dbReference>
<evidence type="ECO:0000313" key="3">
    <source>
        <dbReference type="EMBL" id="KAK9286963.1"/>
    </source>
</evidence>
<dbReference type="InterPro" id="IPR001810">
    <property type="entry name" value="F-box_dom"/>
</dbReference>
<dbReference type="PANTHER" id="PTHR31293:SF12">
    <property type="entry name" value="RNI-LIKE SUPERFAMILY PROTEIN"/>
    <property type="match status" value="1"/>
</dbReference>
<keyword evidence="4" id="KW-1185">Reference proteome</keyword>
<dbReference type="EMBL" id="JBBPBK010000004">
    <property type="protein sequence ID" value="KAK9286963.1"/>
    <property type="molecule type" value="Genomic_DNA"/>
</dbReference>
<evidence type="ECO:0000313" key="4">
    <source>
        <dbReference type="Proteomes" id="UP001415857"/>
    </source>
</evidence>
<feature type="domain" description="F-box" evidence="2">
    <location>
        <begin position="55"/>
        <end position="95"/>
    </location>
</feature>
<reference evidence="3 4" key="1">
    <citation type="journal article" date="2024" name="Plant J.">
        <title>Genome sequences and population genomics reveal climatic adaptation and genomic divergence between two closely related sweetgum species.</title>
        <authorList>
            <person name="Xu W.Q."/>
            <person name="Ren C.Q."/>
            <person name="Zhang X.Y."/>
            <person name="Comes H.P."/>
            <person name="Liu X.H."/>
            <person name="Li Y.G."/>
            <person name="Kettle C.J."/>
            <person name="Jalonen R."/>
            <person name="Gaisberger H."/>
            <person name="Ma Y.Z."/>
            <person name="Qiu Y.X."/>
        </authorList>
    </citation>
    <scope>NUCLEOTIDE SEQUENCE [LARGE SCALE GENOMIC DNA]</scope>
    <source>
        <strain evidence="3">Hangzhou</strain>
    </source>
</reference>
<gene>
    <name evidence="3" type="ORF">L1049_015371</name>
</gene>
<dbReference type="Pfam" id="PF00646">
    <property type="entry name" value="F-box"/>
    <property type="match status" value="1"/>
</dbReference>
<organism evidence="3 4">
    <name type="scientific">Liquidambar formosana</name>
    <name type="common">Formosan gum</name>
    <dbReference type="NCBI Taxonomy" id="63359"/>
    <lineage>
        <taxon>Eukaryota</taxon>
        <taxon>Viridiplantae</taxon>
        <taxon>Streptophyta</taxon>
        <taxon>Embryophyta</taxon>
        <taxon>Tracheophyta</taxon>
        <taxon>Spermatophyta</taxon>
        <taxon>Magnoliopsida</taxon>
        <taxon>eudicotyledons</taxon>
        <taxon>Gunneridae</taxon>
        <taxon>Pentapetalae</taxon>
        <taxon>Saxifragales</taxon>
        <taxon>Altingiaceae</taxon>
        <taxon>Liquidambar</taxon>
    </lineage>
</organism>
<dbReference type="SUPFAM" id="SSF52047">
    <property type="entry name" value="RNI-like"/>
    <property type="match status" value="1"/>
</dbReference>
<dbReference type="InterPro" id="IPR055411">
    <property type="entry name" value="LRR_FXL15/At3g58940/PEG3-like"/>
</dbReference>
<name>A0AAP0RZG8_LIQFO</name>
<proteinExistence type="predicted"/>
<dbReference type="CDD" id="cd22160">
    <property type="entry name" value="F-box_AtFBL13-like"/>
    <property type="match status" value="1"/>
</dbReference>
<dbReference type="InterPro" id="IPR032675">
    <property type="entry name" value="LRR_dom_sf"/>
</dbReference>
<dbReference type="InterPro" id="IPR055294">
    <property type="entry name" value="FBL60-like"/>
</dbReference>
<dbReference type="SMART" id="SM00256">
    <property type="entry name" value="FBOX"/>
    <property type="match status" value="1"/>
</dbReference>
<feature type="region of interest" description="Disordered" evidence="1">
    <location>
        <begin position="1"/>
        <end position="49"/>
    </location>
</feature>
<dbReference type="InterPro" id="IPR053781">
    <property type="entry name" value="F-box_AtFBL13-like"/>
</dbReference>
<feature type="compositionally biased region" description="Polar residues" evidence="1">
    <location>
        <begin position="16"/>
        <end position="31"/>
    </location>
</feature>
<dbReference type="InterPro" id="IPR036047">
    <property type="entry name" value="F-box-like_dom_sf"/>
</dbReference>
<dbReference type="Gene3D" id="3.80.10.10">
    <property type="entry name" value="Ribonuclease Inhibitor"/>
    <property type="match status" value="1"/>
</dbReference>
<dbReference type="SUPFAM" id="SSF81383">
    <property type="entry name" value="F-box domain"/>
    <property type="match status" value="1"/>
</dbReference>
<evidence type="ECO:0000259" key="2">
    <source>
        <dbReference type="SMART" id="SM00256"/>
    </source>
</evidence>
<dbReference type="AlphaFoldDB" id="A0AAP0RZG8"/>